<evidence type="ECO:0000256" key="3">
    <source>
        <dbReference type="ARBA" id="ARBA00023014"/>
    </source>
</evidence>
<organism evidence="7 8">
    <name type="scientific">Wenyingzhuangia heitensis</name>
    <dbReference type="NCBI Taxonomy" id="1487859"/>
    <lineage>
        <taxon>Bacteria</taxon>
        <taxon>Pseudomonadati</taxon>
        <taxon>Bacteroidota</taxon>
        <taxon>Flavobacteriia</taxon>
        <taxon>Flavobacteriales</taxon>
        <taxon>Flavobacteriaceae</taxon>
        <taxon>Wenyingzhuangia</taxon>
    </lineage>
</organism>
<accession>A0ABX0UBH3</accession>
<feature type="domain" description="Aconitase/3-isopropylmalate dehydratase large subunit alpha/beta/alpha" evidence="4">
    <location>
        <begin position="411"/>
        <end position="896"/>
    </location>
</feature>
<dbReference type="SUPFAM" id="SSF74778">
    <property type="entry name" value="Aconitase B, N-terminal domain"/>
    <property type="match status" value="1"/>
</dbReference>
<dbReference type="Pfam" id="PF00330">
    <property type="entry name" value="Aconitase"/>
    <property type="match status" value="1"/>
</dbReference>
<feature type="domain" description="Aconitase B HEAT-like" evidence="6">
    <location>
        <begin position="6"/>
        <end position="162"/>
    </location>
</feature>
<dbReference type="GO" id="GO:0047456">
    <property type="term" value="F:2-methylisocitrate dehydratase activity"/>
    <property type="evidence" value="ECO:0007669"/>
    <property type="project" value="UniProtKB-EC"/>
</dbReference>
<dbReference type="PANTHER" id="PTHR43160">
    <property type="entry name" value="ACONITATE HYDRATASE B"/>
    <property type="match status" value="1"/>
</dbReference>
<dbReference type="InterPro" id="IPR015928">
    <property type="entry name" value="Aconitase/3IPM_dehydase_swvl"/>
</dbReference>
<dbReference type="Gene3D" id="3.20.19.10">
    <property type="entry name" value="Aconitase, domain 4"/>
    <property type="match status" value="1"/>
</dbReference>
<dbReference type="SUPFAM" id="SSF53732">
    <property type="entry name" value="Aconitase iron-sulfur domain"/>
    <property type="match status" value="1"/>
</dbReference>
<name>A0ABX0UBH3_9FLAO</name>
<proteinExistence type="predicted"/>
<dbReference type="InterPro" id="IPR036008">
    <property type="entry name" value="Aconitase_4Fe-4S_dom"/>
</dbReference>
<sequence>MSTYKNYIQEIEERKDQGLHPKPIDGAELLSEIIEQIKDLENEYREDSLNFFIYNVLPGTTSAAGVKAKFLKEIILGEELVKEITPASALEQLSHMKGGPSVEVLLDLALGADAVIAKEAAEVLKTQVFLYEADTARLEEAYSNGSEIAKDIIESYAKAEFFTKLPEIDEEIEIVTFIAGVGDISTDLLSPGGDAHSRSDRELHGQCIFEHNKAQQEELKALQAQHPDKRVMLIAEKGTMGVGSSRMSGVNNVALWTGKKASPYVPFINIAPIIAGTNGISPIFLTTVGVTGGIGIDLKNWVKTTDAEGNVIRDENGDPVLEEAYSVVTGTVLTVNTKEKKLYKDGQEVMDISASLTPQKAEFIKAGGSYAVVFGKKLQTFASKVLGIDIVPVFAPSKEISIEGQGLTAVEKIFNKNAVGTTPGKILHTGSDVRVEVNIVGSQDTTGLMTSQELEMMAATIISPIVDGAYQSGCHTASVWDNKSKANIPRLMKFMNDFGLITARDPKGEYFAMTDVIHKVLNDLTVDDWAIIIGGDSHTRMSKGVAFGADSGTVALALATGEASMPIPESVKVTFKGDMKGYMDFRDVVHATQQQMLAQFGGDNVFQGRIIEVHIGTLTADQAFTFTDWTAEMKAKASICISEDATLIESLEIAKSRIQIMIDKGMDNKLEVLKGLIAIADKRISEIKSGEKPALTPDANAKYFAEVEIDLDQIVEPMIADPDVNNADVSKRYTHDIIRPLSYYGGTKTVDLGFVGSCMVHKGDMKILAQMLKNIEAQQGKVEFKAPLVVAPPTYNIVDELKAEGDWEVLQKYSGFEFDDNDPKAAARTKYENMLYLERPGCNLCMGNQEKAEPGDTVMATSTRLFQGRVVKDSGEKKGESLLSSTPVVVLSTVLGRTPNLAEYQAAVEGINLTKFKPSSKLLVK</sequence>
<evidence type="ECO:0000259" key="5">
    <source>
        <dbReference type="Pfam" id="PF06434"/>
    </source>
</evidence>
<dbReference type="InterPro" id="IPR036288">
    <property type="entry name" value="Aconitase_B_HEAT-like_dom_sf"/>
</dbReference>
<dbReference type="EMBL" id="JAASQL010000004">
    <property type="protein sequence ID" value="NIJ46184.1"/>
    <property type="molecule type" value="Genomic_DNA"/>
</dbReference>
<gene>
    <name evidence="7" type="ORF">FHR24_002662</name>
</gene>
<dbReference type="Proteomes" id="UP000745859">
    <property type="component" value="Unassembled WGS sequence"/>
</dbReference>
<reference evidence="7 8" key="1">
    <citation type="submission" date="2020-03" db="EMBL/GenBank/DDBJ databases">
        <title>Genomic Encyclopedia of Type Strains, Phase IV (KMG-IV): sequencing the most valuable type-strain genomes for metagenomic binning, comparative biology and taxonomic classification.</title>
        <authorList>
            <person name="Goeker M."/>
        </authorList>
    </citation>
    <scope>NUCLEOTIDE SEQUENCE [LARGE SCALE GENOMIC DNA]</scope>
    <source>
        <strain evidence="7 8">DSM 101599</strain>
    </source>
</reference>
<dbReference type="EC" id="4.2.1.3" evidence="7"/>
<evidence type="ECO:0000313" key="8">
    <source>
        <dbReference type="Proteomes" id="UP000745859"/>
    </source>
</evidence>
<keyword evidence="1" id="KW-0479">Metal-binding</keyword>
<evidence type="ECO:0000259" key="6">
    <source>
        <dbReference type="Pfam" id="PF11791"/>
    </source>
</evidence>
<keyword evidence="3" id="KW-0411">Iron-sulfur</keyword>
<feature type="domain" description="Aconitase B swivel" evidence="5">
    <location>
        <begin position="177"/>
        <end position="407"/>
    </location>
</feature>
<dbReference type="Pfam" id="PF11791">
    <property type="entry name" value="Aconitase_B_N"/>
    <property type="match status" value="1"/>
</dbReference>
<comment type="caution">
    <text evidence="7">The sequence shown here is derived from an EMBL/GenBank/DDBJ whole genome shotgun (WGS) entry which is preliminary data.</text>
</comment>
<evidence type="ECO:0000313" key="7">
    <source>
        <dbReference type="EMBL" id="NIJ46184.1"/>
    </source>
</evidence>
<dbReference type="InterPro" id="IPR015929">
    <property type="entry name" value="Aconitase_B_swivel"/>
</dbReference>
<dbReference type="InterPro" id="IPR050926">
    <property type="entry name" value="Aconitase/IPM_isomerase"/>
</dbReference>
<dbReference type="Gene3D" id="3.40.1060.10">
    <property type="entry name" value="Aconitase, Domain 2"/>
    <property type="match status" value="1"/>
</dbReference>
<protein>
    <submittedName>
        <fullName evidence="7">Aconitate hydratase 2/2-methylisocitrate dehydratase</fullName>
        <ecNumber evidence="7">4.2.1.3</ecNumber>
        <ecNumber evidence="7">4.2.1.99</ecNumber>
    </submittedName>
</protein>
<dbReference type="SUPFAM" id="SSF52016">
    <property type="entry name" value="LeuD/IlvD-like"/>
    <property type="match status" value="1"/>
</dbReference>
<dbReference type="EC" id="4.2.1.99" evidence="7"/>
<keyword evidence="8" id="KW-1185">Reference proteome</keyword>
<dbReference type="GO" id="GO:0003994">
    <property type="term" value="F:aconitate hydratase activity"/>
    <property type="evidence" value="ECO:0007669"/>
    <property type="project" value="UniProtKB-EC"/>
</dbReference>
<dbReference type="InterPro" id="IPR015933">
    <property type="entry name" value="Aconitase_B_HEAT-like_dom"/>
</dbReference>
<dbReference type="Pfam" id="PF06434">
    <property type="entry name" value="Aconitase_2_N"/>
    <property type="match status" value="1"/>
</dbReference>
<evidence type="ECO:0000256" key="1">
    <source>
        <dbReference type="ARBA" id="ARBA00022723"/>
    </source>
</evidence>
<dbReference type="RefSeq" id="WP_167189733.1">
    <property type="nucleotide sequence ID" value="NZ_JAASQL010000004.1"/>
</dbReference>
<dbReference type="NCBIfam" id="NF006690">
    <property type="entry name" value="PRK09238.1"/>
    <property type="match status" value="1"/>
</dbReference>
<dbReference type="PANTHER" id="PTHR43160:SF4">
    <property type="entry name" value="ACONITATE HYDRATASE B"/>
    <property type="match status" value="1"/>
</dbReference>
<evidence type="ECO:0000256" key="2">
    <source>
        <dbReference type="ARBA" id="ARBA00023004"/>
    </source>
</evidence>
<keyword evidence="7" id="KW-0456">Lyase</keyword>
<dbReference type="InterPro" id="IPR015931">
    <property type="entry name" value="Acnase/IPM_dHydase_lsu_aba_1/3"/>
</dbReference>
<keyword evidence="2" id="KW-0408">Iron</keyword>
<dbReference type="InterPro" id="IPR001030">
    <property type="entry name" value="Acoase/IPM_deHydtase_lsu_aba"/>
</dbReference>
<dbReference type="Gene3D" id="3.30.499.10">
    <property type="entry name" value="Aconitase, domain 3"/>
    <property type="match status" value="2"/>
</dbReference>
<evidence type="ECO:0000259" key="4">
    <source>
        <dbReference type="Pfam" id="PF00330"/>
    </source>
</evidence>
<dbReference type="InterPro" id="IPR015932">
    <property type="entry name" value="Aconitase_dom2"/>
</dbReference>
<dbReference type="Gene3D" id="1.25.40.310">
    <property type="entry name" value="Aconitate B, HEAT-like domain"/>
    <property type="match status" value="1"/>
</dbReference>